<accession>A0AAW7ICF2</accession>
<keyword evidence="6" id="KW-0378">Hydrolase</keyword>
<evidence type="ECO:0000256" key="7">
    <source>
        <dbReference type="ARBA" id="ARBA00022989"/>
    </source>
</evidence>
<keyword evidence="7 10" id="KW-1133">Transmembrane helix</keyword>
<dbReference type="PANTHER" id="PTHR33121:SF80">
    <property type="entry name" value="CYCLIC DI-GMP PHOSPHODIESTERASE PDEL"/>
    <property type="match status" value="1"/>
</dbReference>
<feature type="transmembrane region" description="Helical" evidence="10">
    <location>
        <begin position="14"/>
        <end position="34"/>
    </location>
</feature>
<keyword evidence="8 10" id="KW-0472">Membrane</keyword>
<evidence type="ECO:0000313" key="13">
    <source>
        <dbReference type="Proteomes" id="UP001168216"/>
    </source>
</evidence>
<dbReference type="SUPFAM" id="SSF141868">
    <property type="entry name" value="EAL domain-like"/>
    <property type="match status" value="1"/>
</dbReference>
<proteinExistence type="predicted"/>
<dbReference type="CDD" id="cd01948">
    <property type="entry name" value="EAL"/>
    <property type="match status" value="1"/>
</dbReference>
<evidence type="ECO:0000259" key="11">
    <source>
        <dbReference type="PROSITE" id="PS50883"/>
    </source>
</evidence>
<evidence type="ECO:0000256" key="2">
    <source>
        <dbReference type="ARBA" id="ARBA00012282"/>
    </source>
</evidence>
<evidence type="ECO:0000313" key="12">
    <source>
        <dbReference type="EMBL" id="MDM5141147.1"/>
    </source>
</evidence>
<dbReference type="GO" id="GO:0005886">
    <property type="term" value="C:plasma membrane"/>
    <property type="evidence" value="ECO:0007669"/>
    <property type="project" value="UniProtKB-SubCell"/>
</dbReference>
<keyword evidence="5 10" id="KW-0812">Transmembrane</keyword>
<evidence type="ECO:0000256" key="8">
    <source>
        <dbReference type="ARBA" id="ARBA00023136"/>
    </source>
</evidence>
<keyword evidence="3" id="KW-1003">Cell membrane</keyword>
<comment type="caution">
    <text evidence="12">The sequence shown here is derived from an EMBL/GenBank/DDBJ whole genome shotgun (WGS) entry which is preliminary data.</text>
</comment>
<dbReference type="PROSITE" id="PS50883">
    <property type="entry name" value="EAL"/>
    <property type="match status" value="1"/>
</dbReference>
<dbReference type="Pfam" id="PF12792">
    <property type="entry name" value="CSS-motif"/>
    <property type="match status" value="1"/>
</dbReference>
<dbReference type="EC" id="3.1.4.52" evidence="2"/>
<comment type="catalytic activity">
    <reaction evidence="9">
        <text>3',3'-c-di-GMP + H2O = 5'-phosphoguanylyl(3'-&gt;5')guanosine + H(+)</text>
        <dbReference type="Rhea" id="RHEA:24902"/>
        <dbReference type="ChEBI" id="CHEBI:15377"/>
        <dbReference type="ChEBI" id="CHEBI:15378"/>
        <dbReference type="ChEBI" id="CHEBI:58754"/>
        <dbReference type="ChEBI" id="CHEBI:58805"/>
        <dbReference type="EC" id="3.1.4.52"/>
    </reaction>
</comment>
<dbReference type="Gene3D" id="3.20.20.450">
    <property type="entry name" value="EAL domain"/>
    <property type="match status" value="1"/>
</dbReference>
<dbReference type="EMBL" id="JAOPLV010000007">
    <property type="protein sequence ID" value="MDM5141147.1"/>
    <property type="molecule type" value="Genomic_DNA"/>
</dbReference>
<evidence type="ECO:0000256" key="3">
    <source>
        <dbReference type="ARBA" id="ARBA00022475"/>
    </source>
</evidence>
<dbReference type="Proteomes" id="UP001168216">
    <property type="component" value="Unassembled WGS sequence"/>
</dbReference>
<keyword evidence="4" id="KW-0973">c-di-GMP</keyword>
<evidence type="ECO:0000256" key="6">
    <source>
        <dbReference type="ARBA" id="ARBA00022801"/>
    </source>
</evidence>
<comment type="subcellular location">
    <subcellularLocation>
        <location evidence="1">Cell membrane</location>
        <topology evidence="1">Multi-pass membrane protein</topology>
    </subcellularLocation>
</comment>
<dbReference type="Pfam" id="PF00563">
    <property type="entry name" value="EAL"/>
    <property type="match status" value="1"/>
</dbReference>
<dbReference type="PANTHER" id="PTHR33121">
    <property type="entry name" value="CYCLIC DI-GMP PHOSPHODIESTERASE PDEF"/>
    <property type="match status" value="1"/>
</dbReference>
<evidence type="ECO:0000256" key="10">
    <source>
        <dbReference type="SAM" id="Phobius"/>
    </source>
</evidence>
<dbReference type="RefSeq" id="WP_043554689.1">
    <property type="nucleotide sequence ID" value="NZ_CAWMCU010000008.1"/>
</dbReference>
<dbReference type="InterPro" id="IPR035919">
    <property type="entry name" value="EAL_sf"/>
</dbReference>
<dbReference type="InterPro" id="IPR001633">
    <property type="entry name" value="EAL_dom"/>
</dbReference>
<sequence>MALSFLRHSNLPRLLASLLCCASLILVSLTTLYWQTWSLTRQQAQTAAERAMVQIDSALRHSTQAARAALPLASRPCAEVARELRVLVATSPYVRSVNLSRHGRLYCSSIFDEIDLSDELQDGQHERFKLSAVTRLGRKPSLLFYHLSEGDHSVMVAINPYHLSKPLQWRLAGAHSWVQIGEQWLDLQGKIHDGQPPRLRGFNYRLNSTAFDYNLNQGFPLHAVLALTLQKQGSLIILILTLGGLAGLATYRWWSHISTPTLELKRAIIKQEFIPYLQPIVFSKSGQLHGCEVLMRWQHHRQGLIRPDLFIPLAEESGLIILMTQTLMQQVRLQFAPHAAQLPTRFHFGFNICAQHCQDLSLIDDCRVFLAAFAGNPITLVLELTERELIPPSQLTDRLFGELRQMGVKIGLDDFGTGHSSLTYLQQFHVDYLKIDQSFVAMIGTNALSRHILDSTISLATRLGLETIAEGVETQEQADFLTERNVNYLQGYLYGRPLTPAQFLRLLPAVTTEPAARPGSA</sequence>
<dbReference type="InterPro" id="IPR024744">
    <property type="entry name" value="CSS-motif_dom"/>
</dbReference>
<dbReference type="GO" id="GO:0071111">
    <property type="term" value="F:cyclic-guanylate-specific phosphodiesterase activity"/>
    <property type="evidence" value="ECO:0007669"/>
    <property type="project" value="UniProtKB-EC"/>
</dbReference>
<dbReference type="AlphaFoldDB" id="A0AAW7ICF2"/>
<dbReference type="SMART" id="SM00052">
    <property type="entry name" value="EAL"/>
    <property type="match status" value="1"/>
</dbReference>
<reference evidence="12" key="1">
    <citation type="submission" date="2023-08" db="EMBL/GenBank/DDBJ databases">
        <title>WGS of Aeromonas isolates.</title>
        <authorList>
            <person name="Lee H."/>
        </authorList>
    </citation>
    <scope>NUCLEOTIDE SEQUENCE</scope>
    <source>
        <strain evidence="12">SL22</strain>
    </source>
</reference>
<evidence type="ECO:0000256" key="4">
    <source>
        <dbReference type="ARBA" id="ARBA00022636"/>
    </source>
</evidence>
<protein>
    <recommendedName>
        <fullName evidence="2">cyclic-guanylate-specific phosphodiesterase</fullName>
        <ecNumber evidence="2">3.1.4.52</ecNumber>
    </recommendedName>
</protein>
<feature type="domain" description="EAL" evidence="11">
    <location>
        <begin position="257"/>
        <end position="511"/>
    </location>
</feature>
<name>A0AAW7ICF2_9GAMM</name>
<evidence type="ECO:0000256" key="1">
    <source>
        <dbReference type="ARBA" id="ARBA00004651"/>
    </source>
</evidence>
<evidence type="ECO:0000256" key="5">
    <source>
        <dbReference type="ARBA" id="ARBA00022692"/>
    </source>
</evidence>
<evidence type="ECO:0000256" key="9">
    <source>
        <dbReference type="ARBA" id="ARBA00034290"/>
    </source>
</evidence>
<feature type="transmembrane region" description="Helical" evidence="10">
    <location>
        <begin position="235"/>
        <end position="254"/>
    </location>
</feature>
<organism evidence="12 13">
    <name type="scientific">Aeromonas bestiarum</name>
    <dbReference type="NCBI Taxonomy" id="105751"/>
    <lineage>
        <taxon>Bacteria</taxon>
        <taxon>Pseudomonadati</taxon>
        <taxon>Pseudomonadota</taxon>
        <taxon>Gammaproteobacteria</taxon>
        <taxon>Aeromonadales</taxon>
        <taxon>Aeromonadaceae</taxon>
        <taxon>Aeromonas</taxon>
    </lineage>
</organism>
<dbReference type="InterPro" id="IPR050706">
    <property type="entry name" value="Cyclic-di-GMP_PDE-like"/>
</dbReference>
<gene>
    <name evidence="12" type="ORF">OB959_15335</name>
</gene>